<evidence type="ECO:0000256" key="8">
    <source>
        <dbReference type="ARBA" id="ARBA00022967"/>
    </source>
</evidence>
<dbReference type="EMBL" id="CP096205">
    <property type="protein sequence ID" value="UPQ80012.1"/>
    <property type="molecule type" value="Genomic_DNA"/>
</dbReference>
<evidence type="ECO:0000256" key="17">
    <source>
        <dbReference type="PIRNR" id="PIRNR009437"/>
    </source>
</evidence>
<evidence type="ECO:0000256" key="4">
    <source>
        <dbReference type="ARBA" id="ARBA00022553"/>
    </source>
</evidence>
<organism evidence="19 20">
    <name type="scientific">Flavobacterium azooxidireducens</name>
    <dbReference type="NCBI Taxonomy" id="1871076"/>
    <lineage>
        <taxon>Bacteria</taxon>
        <taxon>Pseudomonadati</taxon>
        <taxon>Bacteroidota</taxon>
        <taxon>Flavobacteriia</taxon>
        <taxon>Flavobacteriales</taxon>
        <taxon>Flavobacteriaceae</taxon>
        <taxon>Flavobacterium</taxon>
    </lineage>
</organism>
<evidence type="ECO:0000256" key="5">
    <source>
        <dbReference type="ARBA" id="ARBA00022630"/>
    </source>
</evidence>
<keyword evidence="1 16" id="KW-0813">Transport</keyword>
<evidence type="ECO:0000256" key="9">
    <source>
        <dbReference type="ARBA" id="ARBA00022989"/>
    </source>
</evidence>
<evidence type="ECO:0000256" key="2">
    <source>
        <dbReference type="ARBA" id="ARBA00022475"/>
    </source>
</evidence>
<proteinExistence type="inferred from homology"/>
<comment type="subcellular location">
    <subcellularLocation>
        <location evidence="16">Cell membrane</location>
        <topology evidence="16">Single-pass membrane protein</topology>
    </subcellularLocation>
</comment>
<keyword evidence="10 16" id="KW-0520">NAD</keyword>
<evidence type="ECO:0000256" key="6">
    <source>
        <dbReference type="ARBA" id="ARBA00022643"/>
    </source>
</evidence>
<evidence type="ECO:0000313" key="20">
    <source>
        <dbReference type="Proteomes" id="UP000830583"/>
    </source>
</evidence>
<evidence type="ECO:0000256" key="13">
    <source>
        <dbReference type="ARBA" id="ARBA00023075"/>
    </source>
</evidence>
<keyword evidence="12 16" id="KW-0406">Ion transport</keyword>
<dbReference type="InterPro" id="IPR007329">
    <property type="entry name" value="FMN-bd"/>
</dbReference>
<evidence type="ECO:0000256" key="3">
    <source>
        <dbReference type="ARBA" id="ARBA00022519"/>
    </source>
</evidence>
<comment type="similarity">
    <text evidence="16 17">Belongs to the NqrC family.</text>
</comment>
<dbReference type="PANTHER" id="PTHR37838:SF1">
    <property type="entry name" value="NA(+)-TRANSLOCATING NADH-QUINONE REDUCTASE SUBUNIT C"/>
    <property type="match status" value="1"/>
</dbReference>
<feature type="transmembrane region" description="Helical" evidence="16">
    <location>
        <begin position="7"/>
        <end position="28"/>
    </location>
</feature>
<dbReference type="EC" id="7.2.1.1" evidence="16 17"/>
<keyword evidence="4 16" id="KW-0597">Phosphoprotein</keyword>
<keyword evidence="2 16" id="KW-1003">Cell membrane</keyword>
<evidence type="ECO:0000313" key="19">
    <source>
        <dbReference type="EMBL" id="UPQ80012.1"/>
    </source>
</evidence>
<feature type="domain" description="FMN-binding" evidence="18">
    <location>
        <begin position="127"/>
        <end position="228"/>
    </location>
</feature>
<evidence type="ECO:0000256" key="1">
    <source>
        <dbReference type="ARBA" id="ARBA00022448"/>
    </source>
</evidence>
<dbReference type="NCBIfam" id="TIGR01938">
    <property type="entry name" value="nqrC"/>
    <property type="match status" value="1"/>
</dbReference>
<keyword evidence="3" id="KW-0997">Cell inner membrane</keyword>
<feature type="modified residue" description="FMN phosphoryl threonine" evidence="16">
    <location>
        <position position="211"/>
    </location>
</feature>
<dbReference type="RefSeq" id="WP_248435620.1">
    <property type="nucleotide sequence ID" value="NZ_CP096205.1"/>
</dbReference>
<comment type="function">
    <text evidence="16">NQR complex catalyzes the reduction of ubiquinone-1 to ubiquinol by two successive reactions, coupled with the transport of Na(+) ions from the cytoplasm to the periplasm. NqrA to NqrE are probably involved in the second step, the conversion of ubisemiquinone to ubiquinol.</text>
</comment>
<evidence type="ECO:0000256" key="16">
    <source>
        <dbReference type="HAMAP-Rule" id="MF_00427"/>
    </source>
</evidence>
<comment type="cofactor">
    <cofactor evidence="16 17">
        <name>FMN</name>
        <dbReference type="ChEBI" id="CHEBI:58210"/>
    </cofactor>
</comment>
<keyword evidence="6 16" id="KW-0288">FMN</keyword>
<evidence type="ECO:0000256" key="15">
    <source>
        <dbReference type="ARBA" id="ARBA00023201"/>
    </source>
</evidence>
<keyword evidence="14 16" id="KW-0472">Membrane</keyword>
<reference evidence="19" key="1">
    <citation type="submission" date="2022-04" db="EMBL/GenBank/DDBJ databases">
        <title>Consumption of N2O by Flavobacterium azooxidireducens sp. nov. isolated from Decomposing Leaf Litter of Phragmites australis (Cav.).</title>
        <authorList>
            <person name="Behrendt U."/>
            <person name="Spanner T."/>
            <person name="Augustin J."/>
            <person name="Horn M.A."/>
            <person name="Kolb S."/>
            <person name="Ulrich A."/>
        </authorList>
    </citation>
    <scope>NUCLEOTIDE SEQUENCE</scope>
    <source>
        <strain evidence="19">IGB 4-14</strain>
    </source>
</reference>
<keyword evidence="15 16" id="KW-0739">Sodium transport</keyword>
<keyword evidence="11 16" id="KW-0915">Sodium</keyword>
<name>A0ABY4KGU0_9FLAO</name>
<keyword evidence="20" id="KW-1185">Reference proteome</keyword>
<comment type="caution">
    <text evidence="16">Lacks conserved residue(s) required for the propagation of feature annotation.</text>
</comment>
<keyword evidence="9 16" id="KW-1133">Transmembrane helix</keyword>
<gene>
    <name evidence="16 19" type="primary">nqrC</name>
    <name evidence="19" type="ORF">M0M57_04045</name>
</gene>
<dbReference type="PANTHER" id="PTHR37838">
    <property type="entry name" value="NA(+)-TRANSLOCATING NADH-QUINONE REDUCTASE SUBUNIT C"/>
    <property type="match status" value="1"/>
</dbReference>
<evidence type="ECO:0000256" key="10">
    <source>
        <dbReference type="ARBA" id="ARBA00023027"/>
    </source>
</evidence>
<dbReference type="SMART" id="SM00900">
    <property type="entry name" value="FMN_bind"/>
    <property type="match status" value="1"/>
</dbReference>
<keyword evidence="13 16" id="KW-0830">Ubiquinone</keyword>
<evidence type="ECO:0000256" key="11">
    <source>
        <dbReference type="ARBA" id="ARBA00023053"/>
    </source>
</evidence>
<evidence type="ECO:0000256" key="14">
    <source>
        <dbReference type="ARBA" id="ARBA00023136"/>
    </source>
</evidence>
<dbReference type="Proteomes" id="UP000830583">
    <property type="component" value="Chromosome"/>
</dbReference>
<protein>
    <recommendedName>
        <fullName evidence="16 17">Na(+)-translocating NADH-quinone reductase subunit C</fullName>
        <shortName evidence="16 17">Na(+)-NQR subunit C</shortName>
        <shortName evidence="16 17">Na(+)-translocating NQR subunit C</shortName>
        <ecNumber evidence="16 17">7.2.1.1</ecNumber>
    </recommendedName>
    <alternativeName>
        <fullName evidence="16 17">NQR complex subunit C</fullName>
    </alternativeName>
    <alternativeName>
        <fullName evidence="16 17">NQR-1 subunit C</fullName>
    </alternativeName>
</protein>
<dbReference type="InterPro" id="IPR010204">
    <property type="entry name" value="NqrC"/>
</dbReference>
<sequence>MDRNSNGYTFLFAGIMVVVVGALLAFAATSLKPMQDVNVRNEKMQNILTTVGVTGISREEAQAKFDEVIKSGYLINADGTATEDRQKTFEIDLKTEVKKDVAQQKFPLFVAEKDGETFYIIPLRGAGLWDAIWGYVSLEKDMNTVKGVVFDHKGETPGLGAEITQPWFLDRFVGEKIFTTEGQLVGIEVKKGYTGGNDKDDNKVDAISGATITGDGVSAMIKERLSHYGNYFSSQKSKLALKN</sequence>
<keyword evidence="7 16" id="KW-0812">Transmembrane</keyword>
<evidence type="ECO:0000256" key="7">
    <source>
        <dbReference type="ARBA" id="ARBA00022692"/>
    </source>
</evidence>
<comment type="catalytic activity">
    <reaction evidence="16 17">
        <text>a ubiquinone + n Na(+)(in) + NADH + H(+) = a ubiquinol + n Na(+)(out) + NAD(+)</text>
        <dbReference type="Rhea" id="RHEA:47748"/>
        <dbReference type="Rhea" id="RHEA-COMP:9565"/>
        <dbReference type="Rhea" id="RHEA-COMP:9566"/>
        <dbReference type="ChEBI" id="CHEBI:15378"/>
        <dbReference type="ChEBI" id="CHEBI:16389"/>
        <dbReference type="ChEBI" id="CHEBI:17976"/>
        <dbReference type="ChEBI" id="CHEBI:29101"/>
        <dbReference type="ChEBI" id="CHEBI:57540"/>
        <dbReference type="ChEBI" id="CHEBI:57945"/>
        <dbReference type="EC" id="7.2.1.1"/>
    </reaction>
</comment>
<evidence type="ECO:0000256" key="12">
    <source>
        <dbReference type="ARBA" id="ARBA00023065"/>
    </source>
</evidence>
<keyword evidence="8 16" id="KW-1278">Translocase</keyword>
<evidence type="ECO:0000259" key="18">
    <source>
        <dbReference type="SMART" id="SM00900"/>
    </source>
</evidence>
<dbReference type="HAMAP" id="MF_00427">
    <property type="entry name" value="NqrC"/>
    <property type="match status" value="1"/>
</dbReference>
<comment type="subunit">
    <text evidence="16 17">Composed of six subunits; NqrA, NqrB, NqrC, NqrD, NqrE and NqrF.</text>
</comment>
<dbReference type="Pfam" id="PF04205">
    <property type="entry name" value="FMN_bind"/>
    <property type="match status" value="1"/>
</dbReference>
<keyword evidence="5 16" id="KW-0285">Flavoprotein</keyword>
<dbReference type="PIRSF" id="PIRSF009437">
    <property type="entry name" value="NQR-1_subunit_C"/>
    <property type="match status" value="1"/>
</dbReference>
<accession>A0ABY4KGU0</accession>